<gene>
    <name evidence="1" type="ORF">B0T25DRAFT_211625</name>
</gene>
<reference evidence="1" key="2">
    <citation type="submission" date="2023-06" db="EMBL/GenBank/DDBJ databases">
        <authorList>
            <consortium name="Lawrence Berkeley National Laboratory"/>
            <person name="Haridas S."/>
            <person name="Hensen N."/>
            <person name="Bonometti L."/>
            <person name="Westerberg I."/>
            <person name="Brannstrom I.O."/>
            <person name="Guillou S."/>
            <person name="Cros-Aarteil S."/>
            <person name="Calhoun S."/>
            <person name="Kuo A."/>
            <person name="Mondo S."/>
            <person name="Pangilinan J."/>
            <person name="Riley R."/>
            <person name="Labutti K."/>
            <person name="Andreopoulos B."/>
            <person name="Lipzen A."/>
            <person name="Chen C."/>
            <person name="Yanf M."/>
            <person name="Daum C."/>
            <person name="Ng V."/>
            <person name="Clum A."/>
            <person name="Steindorff A."/>
            <person name="Ohm R."/>
            <person name="Martin F."/>
            <person name="Silar P."/>
            <person name="Natvig D."/>
            <person name="Lalanne C."/>
            <person name="Gautier V."/>
            <person name="Ament-Velasquez S.L."/>
            <person name="Kruys A."/>
            <person name="Hutchinson M.I."/>
            <person name="Powell A.J."/>
            <person name="Barry K."/>
            <person name="Miller A.N."/>
            <person name="Grigoriev I.V."/>
            <person name="Debuchy R."/>
            <person name="Gladieux P."/>
            <person name="Thoren M.H."/>
            <person name="Johannesson H."/>
        </authorList>
    </citation>
    <scope>NUCLEOTIDE SEQUENCE</scope>
    <source>
        <strain evidence="1">CBS 955.72</strain>
    </source>
</reference>
<organism evidence="1 2">
    <name type="scientific">Lasiosphaeria hispida</name>
    <dbReference type="NCBI Taxonomy" id="260671"/>
    <lineage>
        <taxon>Eukaryota</taxon>
        <taxon>Fungi</taxon>
        <taxon>Dikarya</taxon>
        <taxon>Ascomycota</taxon>
        <taxon>Pezizomycotina</taxon>
        <taxon>Sordariomycetes</taxon>
        <taxon>Sordariomycetidae</taxon>
        <taxon>Sordariales</taxon>
        <taxon>Lasiosphaeriaceae</taxon>
        <taxon>Lasiosphaeria</taxon>
    </lineage>
</organism>
<dbReference type="AlphaFoldDB" id="A0AAJ0HIQ0"/>
<dbReference type="Proteomes" id="UP001275084">
    <property type="component" value="Unassembled WGS sequence"/>
</dbReference>
<proteinExistence type="predicted"/>
<evidence type="ECO:0000313" key="1">
    <source>
        <dbReference type="EMBL" id="KAK3353462.1"/>
    </source>
</evidence>
<dbReference type="EMBL" id="JAUIQD010000004">
    <property type="protein sequence ID" value="KAK3353462.1"/>
    <property type="molecule type" value="Genomic_DNA"/>
</dbReference>
<comment type="caution">
    <text evidence="1">The sequence shown here is derived from an EMBL/GenBank/DDBJ whole genome shotgun (WGS) entry which is preliminary data.</text>
</comment>
<reference evidence="1" key="1">
    <citation type="journal article" date="2023" name="Mol. Phylogenet. Evol.">
        <title>Genome-scale phylogeny and comparative genomics of the fungal order Sordariales.</title>
        <authorList>
            <person name="Hensen N."/>
            <person name="Bonometti L."/>
            <person name="Westerberg I."/>
            <person name="Brannstrom I.O."/>
            <person name="Guillou S."/>
            <person name="Cros-Aarteil S."/>
            <person name="Calhoun S."/>
            <person name="Haridas S."/>
            <person name="Kuo A."/>
            <person name="Mondo S."/>
            <person name="Pangilinan J."/>
            <person name="Riley R."/>
            <person name="LaButti K."/>
            <person name="Andreopoulos B."/>
            <person name="Lipzen A."/>
            <person name="Chen C."/>
            <person name="Yan M."/>
            <person name="Daum C."/>
            <person name="Ng V."/>
            <person name="Clum A."/>
            <person name="Steindorff A."/>
            <person name="Ohm R.A."/>
            <person name="Martin F."/>
            <person name="Silar P."/>
            <person name="Natvig D.O."/>
            <person name="Lalanne C."/>
            <person name="Gautier V."/>
            <person name="Ament-Velasquez S.L."/>
            <person name="Kruys A."/>
            <person name="Hutchinson M.I."/>
            <person name="Powell A.J."/>
            <person name="Barry K."/>
            <person name="Miller A.N."/>
            <person name="Grigoriev I.V."/>
            <person name="Debuchy R."/>
            <person name="Gladieux P."/>
            <person name="Hiltunen Thoren M."/>
            <person name="Johannesson H."/>
        </authorList>
    </citation>
    <scope>NUCLEOTIDE SEQUENCE</scope>
    <source>
        <strain evidence="1">CBS 955.72</strain>
    </source>
</reference>
<name>A0AAJ0HIQ0_9PEZI</name>
<accession>A0AAJ0HIQ0</accession>
<keyword evidence="2" id="KW-1185">Reference proteome</keyword>
<sequence>MDHRDKIRQNLELLKLDTLKDISLNDLESEIREKFPAPVGDGRRLHVFMAWLHDRLTFIDTSDEFLLSREINEWATFLIFCGYHKLDLADAFDDWCHEQSAIDPSSIRRLELAALEMEAVLSVSFANRRQQRQAIMAERLMPKRGFFALRPLFSQLDEVPETYEPPNKYGVPRVNEVPEVYEISKVNEASLAYGNLYLDRPQLSGRSDPIEVNTMDASGGSLIYGNMHPDRLKLSARNDALEVGVRGGSLVYSNMHPDRLKLSEQRMGDMAGTAIDIDTWKTPFIDLSLDDDSPNRQNDQTTTDLSFLTGANKMVFDNGFLPSEMNRETERTIVDEPSRSDPATDLRHSRYFEGGNIRGGKLPKGYVCKICDIPGTGSSSITPQM</sequence>
<protein>
    <submittedName>
        <fullName evidence="1">Uncharacterized protein</fullName>
    </submittedName>
</protein>
<evidence type="ECO:0000313" key="2">
    <source>
        <dbReference type="Proteomes" id="UP001275084"/>
    </source>
</evidence>